<gene>
    <name evidence="1" type="ORF">LX32DRAFT_251847</name>
</gene>
<protein>
    <submittedName>
        <fullName evidence="1">Uncharacterized protein</fullName>
    </submittedName>
</protein>
<dbReference type="Proteomes" id="UP001232148">
    <property type="component" value="Unassembled WGS sequence"/>
</dbReference>
<reference evidence="1" key="1">
    <citation type="submission" date="2021-06" db="EMBL/GenBank/DDBJ databases">
        <title>Comparative genomics, transcriptomics and evolutionary studies reveal genomic signatures of adaptation to plant cell wall in hemibiotrophic fungi.</title>
        <authorList>
            <consortium name="DOE Joint Genome Institute"/>
            <person name="Baroncelli R."/>
            <person name="Diaz J.F."/>
            <person name="Benocci T."/>
            <person name="Peng M."/>
            <person name="Battaglia E."/>
            <person name="Haridas S."/>
            <person name="Andreopoulos W."/>
            <person name="Labutti K."/>
            <person name="Pangilinan J."/>
            <person name="Floch G.L."/>
            <person name="Makela M.R."/>
            <person name="Henrissat B."/>
            <person name="Grigoriev I.V."/>
            <person name="Crouch J.A."/>
            <person name="De Vries R.P."/>
            <person name="Sukno S.A."/>
            <person name="Thon M.R."/>
        </authorList>
    </citation>
    <scope>NUCLEOTIDE SEQUENCE</scope>
    <source>
        <strain evidence="1">MAFF235873</strain>
    </source>
</reference>
<name>A0AAD9H2Y2_9PEZI</name>
<evidence type="ECO:0000313" key="2">
    <source>
        <dbReference type="Proteomes" id="UP001232148"/>
    </source>
</evidence>
<proteinExistence type="predicted"/>
<comment type="caution">
    <text evidence="1">The sequence shown here is derived from an EMBL/GenBank/DDBJ whole genome shotgun (WGS) entry which is preliminary data.</text>
</comment>
<dbReference type="AlphaFoldDB" id="A0AAD9H2Y2"/>
<organism evidence="1 2">
    <name type="scientific">Colletotrichum zoysiae</name>
    <dbReference type="NCBI Taxonomy" id="1216348"/>
    <lineage>
        <taxon>Eukaryota</taxon>
        <taxon>Fungi</taxon>
        <taxon>Dikarya</taxon>
        <taxon>Ascomycota</taxon>
        <taxon>Pezizomycotina</taxon>
        <taxon>Sordariomycetes</taxon>
        <taxon>Hypocreomycetidae</taxon>
        <taxon>Glomerellales</taxon>
        <taxon>Glomerellaceae</taxon>
        <taxon>Colletotrichum</taxon>
        <taxon>Colletotrichum graminicola species complex</taxon>
    </lineage>
</organism>
<accession>A0AAD9H2Y2</accession>
<sequence>MFPPANAPPEQLSSVPVSISRGAVRQVKRAKTWARLAYIEACQGAVASCSLLTCRTRAATVALGVRSVSDASPPRWTWYLR</sequence>
<keyword evidence="2" id="KW-1185">Reference proteome</keyword>
<evidence type="ECO:0000313" key="1">
    <source>
        <dbReference type="EMBL" id="KAK2021438.1"/>
    </source>
</evidence>
<dbReference type="EMBL" id="MU843105">
    <property type="protein sequence ID" value="KAK2021438.1"/>
    <property type="molecule type" value="Genomic_DNA"/>
</dbReference>